<evidence type="ECO:0000313" key="1">
    <source>
        <dbReference type="EMBL" id="KAK3576930.1"/>
    </source>
</evidence>
<comment type="caution">
    <text evidence="1">The sequence shown here is derived from an EMBL/GenBank/DDBJ whole genome shotgun (WGS) entry which is preliminary data.</text>
</comment>
<dbReference type="AlphaFoldDB" id="A0AAE0VHI7"/>
<proteinExistence type="predicted"/>
<sequence>MLLESILLIVDARAEPMMKSANANISKPSPCLASEDFSDSCKSLVSHESENDEHKKISEMENSAYAVLTYWKQRKCAAEKLKKAKNVRRALFPIN</sequence>
<reference evidence="1" key="1">
    <citation type="journal article" date="2021" name="Genome Biol. Evol.">
        <title>A High-Quality Reference Genome for a Parasitic Bivalve with Doubly Uniparental Inheritance (Bivalvia: Unionida).</title>
        <authorList>
            <person name="Smith C.H."/>
        </authorList>
    </citation>
    <scope>NUCLEOTIDE SEQUENCE</scope>
    <source>
        <strain evidence="1">CHS0354</strain>
    </source>
</reference>
<reference evidence="1" key="3">
    <citation type="submission" date="2023-05" db="EMBL/GenBank/DDBJ databases">
        <authorList>
            <person name="Smith C.H."/>
        </authorList>
    </citation>
    <scope>NUCLEOTIDE SEQUENCE</scope>
    <source>
        <strain evidence="1">CHS0354</strain>
        <tissue evidence="1">Mantle</tissue>
    </source>
</reference>
<keyword evidence="2" id="KW-1185">Reference proteome</keyword>
<organism evidence="1 2">
    <name type="scientific">Potamilus streckersoni</name>
    <dbReference type="NCBI Taxonomy" id="2493646"/>
    <lineage>
        <taxon>Eukaryota</taxon>
        <taxon>Metazoa</taxon>
        <taxon>Spiralia</taxon>
        <taxon>Lophotrochozoa</taxon>
        <taxon>Mollusca</taxon>
        <taxon>Bivalvia</taxon>
        <taxon>Autobranchia</taxon>
        <taxon>Heteroconchia</taxon>
        <taxon>Palaeoheterodonta</taxon>
        <taxon>Unionida</taxon>
        <taxon>Unionoidea</taxon>
        <taxon>Unionidae</taxon>
        <taxon>Ambleminae</taxon>
        <taxon>Lampsilini</taxon>
        <taxon>Potamilus</taxon>
    </lineage>
</organism>
<dbReference type="EMBL" id="JAEAOA010001088">
    <property type="protein sequence ID" value="KAK3576930.1"/>
    <property type="molecule type" value="Genomic_DNA"/>
</dbReference>
<reference evidence="1" key="2">
    <citation type="journal article" date="2021" name="Genome Biol. Evol.">
        <title>Developing a high-quality reference genome for a parasitic bivalve with doubly uniparental inheritance (Bivalvia: Unionida).</title>
        <authorList>
            <person name="Smith C.H."/>
        </authorList>
    </citation>
    <scope>NUCLEOTIDE SEQUENCE</scope>
    <source>
        <strain evidence="1">CHS0354</strain>
        <tissue evidence="1">Mantle</tissue>
    </source>
</reference>
<protein>
    <submittedName>
        <fullName evidence="1">Uncharacterized protein</fullName>
    </submittedName>
</protein>
<gene>
    <name evidence="1" type="ORF">CHS0354_017607</name>
</gene>
<name>A0AAE0VHI7_9BIVA</name>
<evidence type="ECO:0000313" key="2">
    <source>
        <dbReference type="Proteomes" id="UP001195483"/>
    </source>
</evidence>
<accession>A0AAE0VHI7</accession>
<dbReference type="Proteomes" id="UP001195483">
    <property type="component" value="Unassembled WGS sequence"/>
</dbReference>